<accession>A0A9D9HSQ1</accession>
<comment type="caution">
    <text evidence="2">The sequence shown here is derived from an EMBL/GenBank/DDBJ whole genome shotgun (WGS) entry which is preliminary data.</text>
</comment>
<reference evidence="2" key="2">
    <citation type="journal article" date="2021" name="PeerJ">
        <title>Extensive microbial diversity within the chicken gut microbiome revealed by metagenomics and culture.</title>
        <authorList>
            <person name="Gilroy R."/>
            <person name="Ravi A."/>
            <person name="Getino M."/>
            <person name="Pursley I."/>
            <person name="Horton D.L."/>
            <person name="Alikhan N.F."/>
            <person name="Baker D."/>
            <person name="Gharbi K."/>
            <person name="Hall N."/>
            <person name="Watson M."/>
            <person name="Adriaenssens E.M."/>
            <person name="Foster-Nyarko E."/>
            <person name="Jarju S."/>
            <person name="Secka A."/>
            <person name="Antonio M."/>
            <person name="Oren A."/>
            <person name="Chaudhuri R.R."/>
            <person name="La Ragione R."/>
            <person name="Hildebrand F."/>
            <person name="Pallen M.J."/>
        </authorList>
    </citation>
    <scope>NUCLEOTIDE SEQUENCE</scope>
    <source>
        <strain evidence="2">G3-3990</strain>
    </source>
</reference>
<evidence type="ECO:0000313" key="2">
    <source>
        <dbReference type="EMBL" id="MBO8459143.1"/>
    </source>
</evidence>
<dbReference type="InterPro" id="IPR000421">
    <property type="entry name" value="FA58C"/>
</dbReference>
<feature type="domain" description="F5/8 type C" evidence="1">
    <location>
        <begin position="83"/>
        <end position="159"/>
    </location>
</feature>
<dbReference type="Pfam" id="PF00754">
    <property type="entry name" value="F5_F8_type_C"/>
    <property type="match status" value="1"/>
</dbReference>
<dbReference type="SUPFAM" id="SSF49785">
    <property type="entry name" value="Galactose-binding domain-like"/>
    <property type="match status" value="1"/>
</dbReference>
<dbReference type="Gene3D" id="2.60.120.260">
    <property type="entry name" value="Galactose-binding domain-like"/>
    <property type="match status" value="2"/>
</dbReference>
<name>A0A9D9HSQ1_9BACT</name>
<reference evidence="2" key="1">
    <citation type="submission" date="2020-10" db="EMBL/GenBank/DDBJ databases">
        <authorList>
            <person name="Gilroy R."/>
        </authorList>
    </citation>
    <scope>NUCLEOTIDE SEQUENCE</scope>
    <source>
        <strain evidence="2">G3-3990</strain>
    </source>
</reference>
<organism evidence="2 3">
    <name type="scientific">Candidatus Gallipaludibacter merdavium</name>
    <dbReference type="NCBI Taxonomy" id="2840839"/>
    <lineage>
        <taxon>Bacteria</taxon>
        <taxon>Pseudomonadati</taxon>
        <taxon>Bacteroidota</taxon>
        <taxon>Bacteroidia</taxon>
        <taxon>Bacteroidales</taxon>
        <taxon>Candidatus Gallipaludibacter</taxon>
    </lineage>
</organism>
<dbReference type="AlphaFoldDB" id="A0A9D9HSQ1"/>
<evidence type="ECO:0000259" key="1">
    <source>
        <dbReference type="Pfam" id="PF00754"/>
    </source>
</evidence>
<gene>
    <name evidence="2" type="ORF">IAA73_02265</name>
</gene>
<sequence length="200" mass="22976">MQEGVFEGANQADFADKKTLYTIKEMPKDDYQVIRVPDMTAYRYVRYVSPKGGNGNVAEIEFYGEKGKKLTGKNIGTPGAWYNGTTTCDKAFDGNIYTFFDAPEGKGDFAWTGLDLGKPQSICEIRYCPRIEDGRITSGRTYELYYWNNNEWEVVERKKAESEQLIFQVPANGLFYLRDTKNDVESHKFFTVKEGKQVWL</sequence>
<dbReference type="InterPro" id="IPR008979">
    <property type="entry name" value="Galactose-bd-like_sf"/>
</dbReference>
<dbReference type="Proteomes" id="UP000823641">
    <property type="component" value="Unassembled WGS sequence"/>
</dbReference>
<evidence type="ECO:0000313" key="3">
    <source>
        <dbReference type="Proteomes" id="UP000823641"/>
    </source>
</evidence>
<dbReference type="EMBL" id="JADIMG010000024">
    <property type="protein sequence ID" value="MBO8459143.1"/>
    <property type="molecule type" value="Genomic_DNA"/>
</dbReference>
<protein>
    <submittedName>
        <fullName evidence="2">Discoidin domain-containing protein</fullName>
    </submittedName>
</protein>
<proteinExistence type="predicted"/>